<evidence type="ECO:0000313" key="3">
    <source>
        <dbReference type="EMBL" id="MDM1695238.1"/>
    </source>
</evidence>
<protein>
    <submittedName>
        <fullName evidence="2">Uncharacterized protein</fullName>
    </submittedName>
</protein>
<keyword evidence="1" id="KW-0732">Signal</keyword>
<reference evidence="3" key="2">
    <citation type="submission" date="2020-06" db="EMBL/GenBank/DDBJ databases">
        <authorList>
            <person name="Dong N."/>
        </authorList>
    </citation>
    <scope>NUCLEOTIDE SEQUENCE</scope>
    <source>
        <strain evidence="3">DF46-2-2</strain>
    </source>
</reference>
<reference evidence="2 4" key="1">
    <citation type="journal article" date="2015" name="Genome Announc.">
        <title>Genome Sequences of Oblitimonas alkaliphila gen. nov. sp. nov. (Proposed), a Novel Bacterium of the Pseudomonadaceae Family.</title>
        <authorList>
            <person name="Lauer A.C."/>
            <person name="Nicholson A.C."/>
            <person name="Humrighouse B.W."/>
            <person name="Emery B."/>
            <person name="Drobish A."/>
            <person name="Juieng P."/>
            <person name="Loparev V."/>
            <person name="McQuiston J.R."/>
        </authorList>
    </citation>
    <scope>NUCLEOTIDE SEQUENCE [LARGE SCALE GENOMIC DNA]</scope>
    <source>
        <strain evidence="2 4">E5571</strain>
    </source>
</reference>
<organism evidence="2 4">
    <name type="scientific">Thiopseudomonas alkaliphila</name>
    <dbReference type="NCBI Taxonomy" id="1697053"/>
    <lineage>
        <taxon>Bacteria</taxon>
        <taxon>Pseudomonadati</taxon>
        <taxon>Pseudomonadota</taxon>
        <taxon>Gammaproteobacteria</taxon>
        <taxon>Pseudomonadales</taxon>
        <taxon>Pseudomonadaceae</taxon>
        <taxon>Thiopseudomonas</taxon>
    </lineage>
</organism>
<evidence type="ECO:0000256" key="1">
    <source>
        <dbReference type="SAM" id="SignalP"/>
    </source>
</evidence>
<name>A0A0K1XC87_9GAMM</name>
<sequence length="274" mass="30752">MKKLRYAGLSLAVALAVAGCNAGFGTKDSNSQNAPEQKVSASKVTPLAWDKTQPFASFNASQAEQQQQVNYVLQNAQRLELEKLYIAANTAFKLERLEDAGLLFYAAILRTESDIDKYPPAGKGEASPVPYLNFLAVNSAARIDQALSFNPDQYDAVLKRFSAWNCQAPSDYKPSWEYSAVNPNAESCEVIKRKRVVPMQRLAKLFTNPEYRANVEKLRDYLMLDQQQQMQEQAIATRNQRLQSMLDYEKQQNTPGIAAALLRSQQQDGQETKQ</sequence>
<proteinExistence type="predicted"/>
<evidence type="ECO:0000313" key="2">
    <source>
        <dbReference type="EMBL" id="AKX59000.1"/>
    </source>
</evidence>
<gene>
    <name evidence="2" type="ORF">AKN88_02885</name>
    <name evidence="3" type="ORF">HX099_00935</name>
</gene>
<feature type="signal peptide" evidence="1">
    <location>
        <begin position="1"/>
        <end position="22"/>
    </location>
</feature>
<dbReference type="AlphaFoldDB" id="A0A0K1XC87"/>
<dbReference type="RefSeq" id="WP_053099970.1">
    <property type="nucleotide sequence ID" value="NZ_CP012363.1"/>
</dbReference>
<dbReference type="EMBL" id="JACANB010000001">
    <property type="protein sequence ID" value="MDM1695238.1"/>
    <property type="molecule type" value="Genomic_DNA"/>
</dbReference>
<accession>A0A0K1XC87</accession>
<keyword evidence="4" id="KW-1185">Reference proteome</keyword>
<dbReference type="PROSITE" id="PS51257">
    <property type="entry name" value="PROKAR_LIPOPROTEIN"/>
    <property type="match status" value="1"/>
</dbReference>
<evidence type="ECO:0000313" key="4">
    <source>
        <dbReference type="Proteomes" id="UP000063953"/>
    </source>
</evidence>
<reference evidence="3" key="3">
    <citation type="journal article" date="2022" name="Sci. Total Environ.">
        <title>Prevalence, transmission, and molecular epidemiology of tet(X)-positive bacteria among humans, animals, and environmental niches in China: An epidemiological, and genomic-based study.</title>
        <authorList>
            <person name="Dong N."/>
            <person name="Zeng Y."/>
            <person name="Cai C."/>
            <person name="Sun C."/>
            <person name="Lu J."/>
            <person name="Liu C."/>
            <person name="Zhou H."/>
            <person name="Sun Q."/>
            <person name="Shu L."/>
            <person name="Wang H."/>
            <person name="Wang Y."/>
            <person name="Wang S."/>
            <person name="Wu C."/>
            <person name="Chan E.W."/>
            <person name="Chen G."/>
            <person name="Shen Z."/>
            <person name="Chen S."/>
            <person name="Zhang R."/>
        </authorList>
    </citation>
    <scope>NUCLEOTIDE SEQUENCE</scope>
    <source>
        <strain evidence="3">DF46-2-2</strain>
    </source>
</reference>
<feature type="chain" id="PRO_5005472193" evidence="1">
    <location>
        <begin position="23"/>
        <end position="274"/>
    </location>
</feature>
<dbReference type="Proteomes" id="UP000063953">
    <property type="component" value="Chromosome"/>
</dbReference>
<dbReference type="Proteomes" id="UP001173465">
    <property type="component" value="Unassembled WGS sequence"/>
</dbReference>
<dbReference type="EMBL" id="CP012365">
    <property type="protein sequence ID" value="AKX59000.1"/>
    <property type="molecule type" value="Genomic_DNA"/>
</dbReference>